<protein>
    <submittedName>
        <fullName evidence="4">Acyltransferase 3</fullName>
    </submittedName>
</protein>
<sequence length="639" mass="72287">MLRQDIQFLRGIAVLFVVIYHSGLGILNEGYLGVDIFFVISGFLITKLILEKLAEDNFSFTDFYFRRAKRLLPALYSTLFFTTAIGVFFLTKSQWSDYLEQLLGALTFTANFVLPGQTGYFEQSSDGKPLLHIWSLSLEEQYYFVLPLFLFLIPRKLRLAGLLALFLVSAFWCFSWLTASMQDAPLLWRLNSATKYEWSFYLLPTRAWELLAGSICAWIFIHKPNFRVPKQICYLAMASIVFFGAVKVSSVHPGFPAIAVVISTSLLLLGDGAWLPRNVFSKWIQKSGDWSYSIYLVHWPLFSFAHLGYIGDVPQIISGLLIVVSVLLGYVQYKYVETPFRSNTSKKTAMLPMLACTLLLAMPSLASISHPIYKSQSTENHFRINYGLDKTCSDSFTAKGIKAECTYGMNPNIVVWGDSYAMHLAEGLKQNNEFIQITKSMCGPIVGVAAISKNYNRHFAENCIAYNAKAFDYIVDNPNIKLVILSSPLSYYLSEKNDLLYEGSIKNEDRQVVLTSLINTAKLLTKYNKKVVFVSPPPKNGKDIGQCLERLLGPTILLAESCSIQKADYLENQRDVLAIMDELEKIIEVKRLDSLLCDEQQCRVSANGLPLYRDGGHLSYFGSKYLLKEMSFDVKNEND</sequence>
<dbReference type="Pfam" id="PF19040">
    <property type="entry name" value="SGNH"/>
    <property type="match status" value="1"/>
</dbReference>
<dbReference type="PANTHER" id="PTHR23028">
    <property type="entry name" value="ACETYLTRANSFERASE"/>
    <property type="match status" value="1"/>
</dbReference>
<dbReference type="Proteomes" id="UP000014909">
    <property type="component" value="Chromosome"/>
</dbReference>
<gene>
    <name evidence="4" type="ORF">I633_14600</name>
</gene>
<evidence type="ECO:0000313" key="4">
    <source>
        <dbReference type="EMBL" id="AGP78718.1"/>
    </source>
</evidence>
<keyword evidence="4" id="KW-0012">Acyltransferase</keyword>
<feature type="transmembrane region" description="Helical" evidence="1">
    <location>
        <begin position="159"/>
        <end position="178"/>
    </location>
</feature>
<feature type="transmembrane region" description="Helical" evidence="1">
    <location>
        <begin position="198"/>
        <end position="220"/>
    </location>
</feature>
<dbReference type="GO" id="GO:0016020">
    <property type="term" value="C:membrane"/>
    <property type="evidence" value="ECO:0007669"/>
    <property type="project" value="TreeGrafter"/>
</dbReference>
<dbReference type="InterPro" id="IPR043968">
    <property type="entry name" value="SGNH"/>
</dbReference>
<accession>S5APC9</accession>
<feature type="transmembrane region" description="Helical" evidence="1">
    <location>
        <begin position="348"/>
        <end position="368"/>
    </location>
</feature>
<dbReference type="HOGENOM" id="CLU_005679_10_4_6"/>
<evidence type="ECO:0000256" key="1">
    <source>
        <dbReference type="SAM" id="Phobius"/>
    </source>
</evidence>
<feature type="domain" description="Acyltransferase 3" evidence="2">
    <location>
        <begin position="5"/>
        <end position="328"/>
    </location>
</feature>
<evidence type="ECO:0000313" key="5">
    <source>
        <dbReference type="Proteomes" id="UP000014909"/>
    </source>
</evidence>
<feature type="transmembrane region" description="Helical" evidence="1">
    <location>
        <begin position="316"/>
        <end position="336"/>
    </location>
</feature>
<dbReference type="GO" id="GO:0009103">
    <property type="term" value="P:lipopolysaccharide biosynthetic process"/>
    <property type="evidence" value="ECO:0007669"/>
    <property type="project" value="TreeGrafter"/>
</dbReference>
<feature type="transmembrane region" description="Helical" evidence="1">
    <location>
        <begin position="30"/>
        <end position="50"/>
    </location>
</feature>
<dbReference type="InterPro" id="IPR050879">
    <property type="entry name" value="Acyltransferase_3"/>
</dbReference>
<name>S5APC9_9ALTE</name>
<dbReference type="AlphaFoldDB" id="S5APC9"/>
<feature type="transmembrane region" description="Helical" evidence="1">
    <location>
        <begin position="71"/>
        <end position="90"/>
    </location>
</feature>
<reference evidence="4 5" key="1">
    <citation type="journal article" date="2013" name="Genome Biol. Evol.">
        <title>Genomic Diversity of "Deep Ecotype" Alteromonas macleodii Isolates: Evidence for Pan-Mediterranean Clonal Frames.</title>
        <authorList>
            <person name="Lopez-Perez M."/>
            <person name="Gonzaga A."/>
            <person name="Rodriguez-Valera F."/>
        </authorList>
    </citation>
    <scope>NUCLEOTIDE SEQUENCE [LARGE SCALE GENOMIC DNA]</scope>
    <source>
        <strain evidence="5">'English Channel 615'</strain>
    </source>
</reference>
<evidence type="ECO:0000259" key="3">
    <source>
        <dbReference type="Pfam" id="PF19040"/>
    </source>
</evidence>
<dbReference type="PANTHER" id="PTHR23028:SF53">
    <property type="entry name" value="ACYL_TRANSF_3 DOMAIN-CONTAINING PROTEIN"/>
    <property type="match status" value="1"/>
</dbReference>
<dbReference type="KEGG" id="amh:I633_14600"/>
<keyword evidence="1" id="KW-1133">Transmembrane helix</keyword>
<proteinExistence type="predicted"/>
<dbReference type="Pfam" id="PF01757">
    <property type="entry name" value="Acyl_transf_3"/>
    <property type="match status" value="1"/>
</dbReference>
<dbReference type="PATRIC" id="fig|1300253.3.peg.3048"/>
<feature type="transmembrane region" description="Helical" evidence="1">
    <location>
        <begin position="232"/>
        <end position="251"/>
    </location>
</feature>
<feature type="domain" description="SGNH" evidence="3">
    <location>
        <begin position="400"/>
        <end position="629"/>
    </location>
</feature>
<dbReference type="GO" id="GO:0016747">
    <property type="term" value="F:acyltransferase activity, transferring groups other than amino-acyl groups"/>
    <property type="evidence" value="ECO:0007669"/>
    <property type="project" value="InterPro"/>
</dbReference>
<feature type="transmembrane region" description="Helical" evidence="1">
    <location>
        <begin position="131"/>
        <end position="152"/>
    </location>
</feature>
<dbReference type="EMBL" id="CP004846">
    <property type="protein sequence ID" value="AGP78718.1"/>
    <property type="molecule type" value="Genomic_DNA"/>
</dbReference>
<feature type="transmembrane region" description="Helical" evidence="1">
    <location>
        <begin position="7"/>
        <end position="24"/>
    </location>
</feature>
<keyword evidence="1" id="KW-0812">Transmembrane</keyword>
<keyword evidence="4" id="KW-0808">Transferase</keyword>
<dbReference type="BioCyc" id="AMAC1300253:G12YX-2350-MONOMER"/>
<evidence type="ECO:0000259" key="2">
    <source>
        <dbReference type="Pfam" id="PF01757"/>
    </source>
</evidence>
<dbReference type="InterPro" id="IPR002656">
    <property type="entry name" value="Acyl_transf_3_dom"/>
</dbReference>
<organism evidence="4 5">
    <name type="scientific">Alteromonas mediterranea 615</name>
    <dbReference type="NCBI Taxonomy" id="1300253"/>
    <lineage>
        <taxon>Bacteria</taxon>
        <taxon>Pseudomonadati</taxon>
        <taxon>Pseudomonadota</taxon>
        <taxon>Gammaproteobacteria</taxon>
        <taxon>Alteromonadales</taxon>
        <taxon>Alteromonadaceae</taxon>
        <taxon>Alteromonas/Salinimonas group</taxon>
        <taxon>Alteromonas</taxon>
    </lineage>
</organism>
<keyword evidence="1" id="KW-0472">Membrane</keyword>